<evidence type="ECO:0008006" key="3">
    <source>
        <dbReference type="Google" id="ProtNLM"/>
    </source>
</evidence>
<organism evidence="1 2">
    <name type="scientific">Mesorhizobium argentiipisi</name>
    <dbReference type="NCBI Taxonomy" id="3015175"/>
    <lineage>
        <taxon>Bacteria</taxon>
        <taxon>Pseudomonadati</taxon>
        <taxon>Pseudomonadota</taxon>
        <taxon>Alphaproteobacteria</taxon>
        <taxon>Hyphomicrobiales</taxon>
        <taxon>Phyllobacteriaceae</taxon>
        <taxon>Mesorhizobium</taxon>
    </lineage>
</organism>
<protein>
    <recommendedName>
        <fullName evidence="3">Fumarate hydratase</fullName>
    </recommendedName>
</protein>
<reference evidence="1 2" key="1">
    <citation type="submission" date="2022-12" db="EMBL/GenBank/DDBJ databases">
        <authorList>
            <person name="Muema E."/>
        </authorList>
    </citation>
    <scope>NUCLEOTIDE SEQUENCE [LARGE SCALE GENOMIC DNA]</scope>
    <source>
        <strain evidence="2">1330</strain>
    </source>
</reference>
<comment type="caution">
    <text evidence="1">The sequence shown here is derived from an EMBL/GenBank/DDBJ whole genome shotgun (WGS) entry which is preliminary data.</text>
</comment>
<accession>A0ABU8KMW4</accession>
<name>A0ABU8KMW4_9HYPH</name>
<dbReference type="RefSeq" id="WP_337097704.1">
    <property type="nucleotide sequence ID" value="NZ_JAPYKO010000062.1"/>
</dbReference>
<dbReference type="Proteomes" id="UP001366503">
    <property type="component" value="Unassembled WGS sequence"/>
</dbReference>
<dbReference type="EMBL" id="JAPYKO010000062">
    <property type="protein sequence ID" value="MEI9407046.1"/>
    <property type="molecule type" value="Genomic_DNA"/>
</dbReference>
<sequence>MKSDFAAAHLHLDRACHYLRGGDETSRAALAALDLVIEAVAAAQHARPIADVLPFPRRANGGLPHSHPDLSA</sequence>
<evidence type="ECO:0000313" key="1">
    <source>
        <dbReference type="EMBL" id="MEI9407046.1"/>
    </source>
</evidence>
<evidence type="ECO:0000313" key="2">
    <source>
        <dbReference type="Proteomes" id="UP001366503"/>
    </source>
</evidence>
<gene>
    <name evidence="1" type="ORF">O7A05_33635</name>
</gene>
<keyword evidence="2" id="KW-1185">Reference proteome</keyword>
<proteinExistence type="predicted"/>